<evidence type="ECO:0000313" key="6">
    <source>
        <dbReference type="EMBL" id="MBL6903446.1"/>
    </source>
</evidence>
<dbReference type="Gene3D" id="3.30.1150.10">
    <property type="match status" value="1"/>
</dbReference>
<keyword evidence="4" id="KW-0472">Membrane</keyword>
<proteinExistence type="predicted"/>
<comment type="subcellular location">
    <subcellularLocation>
        <location evidence="1">Membrane</location>
        <topology evidence="1">Single-pass membrane protein</topology>
    </subcellularLocation>
</comment>
<dbReference type="Pfam" id="PF03544">
    <property type="entry name" value="TonB_C"/>
    <property type="match status" value="1"/>
</dbReference>
<dbReference type="InterPro" id="IPR037682">
    <property type="entry name" value="TonB_C"/>
</dbReference>
<organism evidence="6 7">
    <name type="scientific">SAR86 cluster bacterium</name>
    <dbReference type="NCBI Taxonomy" id="2030880"/>
    <lineage>
        <taxon>Bacteria</taxon>
        <taxon>Pseudomonadati</taxon>
        <taxon>Pseudomonadota</taxon>
        <taxon>Gammaproteobacteria</taxon>
        <taxon>SAR86 cluster</taxon>
    </lineage>
</organism>
<sequence>MKLTKMRSKFFQYHIFLLLFITSGKVIAEPSLEAKLKMQRDNQAYTPLQVVQPRYPSKAQRKGTEGYAIVSFTITKKGTTENALVVEGKCGDIYGEKAYMTDCTDFNASSLKATKKLRYRPAEINRSPVKVDNVLYRFRYEMGGKKKTKPILNIPSRDLYVIESWISSKKLDKAEKKSLGLVASYEDVNFLLGKIYALKNQDALAIEHFNRFLKVNYDYEGNNLRHTLEISAVAIIVEKLFKVEDYSGIIRLAPRINNSRIILTDNNFQNKNANNLIDISYFYLGASYVMEDMPNEGKEALLFVKKRAKDKNFLNDINNYLLQAQ</sequence>
<accession>A0A937SH37</accession>
<protein>
    <submittedName>
        <fullName evidence="6">Energy transducer TonB</fullName>
    </submittedName>
</protein>
<evidence type="ECO:0000313" key="7">
    <source>
        <dbReference type="Proteomes" id="UP000705230"/>
    </source>
</evidence>
<reference evidence="6" key="1">
    <citation type="submission" date="2020-10" db="EMBL/GenBank/DDBJ databases">
        <title>Microbiome of the Black Sea water column analyzed by genome centric metagenomics.</title>
        <authorList>
            <person name="Cabello-Yeves P.J."/>
            <person name="Callieri C."/>
            <person name="Picazo A."/>
            <person name="Mehrshad M."/>
            <person name="Haro-Moreno J.M."/>
            <person name="Roda-Garcia J."/>
            <person name="Dzembekova N."/>
            <person name="Slabakova V."/>
            <person name="Slabakova N."/>
            <person name="Moncheva S."/>
            <person name="Rodriguez-Valera F."/>
        </authorList>
    </citation>
    <scope>NUCLEOTIDE SEQUENCE</scope>
    <source>
        <strain evidence="6">BS30m-G43</strain>
    </source>
</reference>
<evidence type="ECO:0000256" key="2">
    <source>
        <dbReference type="ARBA" id="ARBA00022692"/>
    </source>
</evidence>
<dbReference type="Proteomes" id="UP000705230">
    <property type="component" value="Unassembled WGS sequence"/>
</dbReference>
<dbReference type="NCBIfam" id="TIGR01352">
    <property type="entry name" value="tonB_Cterm"/>
    <property type="match status" value="1"/>
</dbReference>
<evidence type="ECO:0000256" key="3">
    <source>
        <dbReference type="ARBA" id="ARBA00022989"/>
    </source>
</evidence>
<keyword evidence="3" id="KW-1133">Transmembrane helix</keyword>
<evidence type="ECO:0000256" key="4">
    <source>
        <dbReference type="ARBA" id="ARBA00023136"/>
    </source>
</evidence>
<dbReference type="PROSITE" id="PS52015">
    <property type="entry name" value="TONB_CTD"/>
    <property type="match status" value="1"/>
</dbReference>
<dbReference type="AlphaFoldDB" id="A0A937SH37"/>
<evidence type="ECO:0000259" key="5">
    <source>
        <dbReference type="PROSITE" id="PS52015"/>
    </source>
</evidence>
<dbReference type="GO" id="GO:0016020">
    <property type="term" value="C:membrane"/>
    <property type="evidence" value="ECO:0007669"/>
    <property type="project" value="UniProtKB-SubCell"/>
</dbReference>
<dbReference type="InterPro" id="IPR006260">
    <property type="entry name" value="TonB/TolA_C"/>
</dbReference>
<comment type="caution">
    <text evidence="6">The sequence shown here is derived from an EMBL/GenBank/DDBJ whole genome shotgun (WGS) entry which is preliminary data.</text>
</comment>
<dbReference type="EMBL" id="JADHSG010000006">
    <property type="protein sequence ID" value="MBL6903446.1"/>
    <property type="molecule type" value="Genomic_DNA"/>
</dbReference>
<dbReference type="GO" id="GO:0055085">
    <property type="term" value="P:transmembrane transport"/>
    <property type="evidence" value="ECO:0007669"/>
    <property type="project" value="InterPro"/>
</dbReference>
<dbReference type="SUPFAM" id="SSF74653">
    <property type="entry name" value="TolA/TonB C-terminal domain"/>
    <property type="match status" value="1"/>
</dbReference>
<gene>
    <name evidence="6" type="ORF">ISR29_04515</name>
</gene>
<feature type="domain" description="TonB C-terminal" evidence="5">
    <location>
        <begin position="40"/>
        <end position="149"/>
    </location>
</feature>
<evidence type="ECO:0000256" key="1">
    <source>
        <dbReference type="ARBA" id="ARBA00004167"/>
    </source>
</evidence>
<keyword evidence="2" id="KW-0812">Transmembrane</keyword>
<name>A0A937SH37_9GAMM</name>